<dbReference type="CDD" id="cd13867">
    <property type="entry name" value="CuRO_2_CueO_FtsP"/>
    <property type="match status" value="1"/>
</dbReference>
<reference evidence="7" key="1">
    <citation type="submission" date="2017-08" db="EMBL/GenBank/DDBJ databases">
        <title>A dynamic microbial community with high functional redundancy inhabits the cold, oxic subseafloor aquifer.</title>
        <authorList>
            <person name="Tully B.J."/>
            <person name="Wheat C.G."/>
            <person name="Glazer B.T."/>
            <person name="Huber J.A."/>
        </authorList>
    </citation>
    <scope>NUCLEOTIDE SEQUENCE [LARGE SCALE GENOMIC DNA]</scope>
</reference>
<dbReference type="PROSITE" id="PS00080">
    <property type="entry name" value="MULTICOPPER_OXIDASE2"/>
    <property type="match status" value="1"/>
</dbReference>
<evidence type="ECO:0000259" key="4">
    <source>
        <dbReference type="Pfam" id="PF07731"/>
    </source>
</evidence>
<dbReference type="InterPro" id="IPR011707">
    <property type="entry name" value="Cu-oxidase-like_N"/>
</dbReference>
<organism evidence="6 7">
    <name type="scientific">SAR86 cluster bacterium</name>
    <dbReference type="NCBI Taxonomy" id="2030880"/>
    <lineage>
        <taxon>Bacteria</taxon>
        <taxon>Pseudomonadati</taxon>
        <taxon>Pseudomonadota</taxon>
        <taxon>Gammaproteobacteria</taxon>
        <taxon>SAR86 cluster</taxon>
    </lineage>
</organism>
<evidence type="ECO:0000313" key="6">
    <source>
        <dbReference type="EMBL" id="PCI79687.1"/>
    </source>
</evidence>
<dbReference type="Pfam" id="PF07731">
    <property type="entry name" value="Cu-oxidase_2"/>
    <property type="match status" value="1"/>
</dbReference>
<evidence type="ECO:0000256" key="1">
    <source>
        <dbReference type="ARBA" id="ARBA00022723"/>
    </source>
</evidence>
<dbReference type="GO" id="GO:0005507">
    <property type="term" value="F:copper ion binding"/>
    <property type="evidence" value="ECO:0007669"/>
    <property type="project" value="InterPro"/>
</dbReference>
<gene>
    <name evidence="6" type="ORF">COB20_04305</name>
</gene>
<dbReference type="GO" id="GO:0016491">
    <property type="term" value="F:oxidoreductase activity"/>
    <property type="evidence" value="ECO:0007669"/>
    <property type="project" value="UniProtKB-KW"/>
</dbReference>
<dbReference type="Gene3D" id="2.60.40.420">
    <property type="entry name" value="Cupredoxins - blue copper proteins"/>
    <property type="match status" value="3"/>
</dbReference>
<dbReference type="EMBL" id="NVUL01000015">
    <property type="protein sequence ID" value="PCI79687.1"/>
    <property type="molecule type" value="Genomic_DNA"/>
</dbReference>
<evidence type="ECO:0000256" key="2">
    <source>
        <dbReference type="ARBA" id="ARBA00023002"/>
    </source>
</evidence>
<accession>A0A2A4XCB1</accession>
<keyword evidence="2" id="KW-0560">Oxidoreductase</keyword>
<dbReference type="PANTHER" id="PTHR48267:SF1">
    <property type="entry name" value="BILIRUBIN OXIDASE"/>
    <property type="match status" value="1"/>
</dbReference>
<name>A0A2A4XCB1_9GAMM</name>
<dbReference type="CDD" id="cd13890">
    <property type="entry name" value="CuRO_3_CueO_FtsP"/>
    <property type="match status" value="1"/>
</dbReference>
<feature type="compositionally biased region" description="Gly residues" evidence="3">
    <location>
        <begin position="372"/>
        <end position="396"/>
    </location>
</feature>
<dbReference type="PANTHER" id="PTHR48267">
    <property type="entry name" value="CUPREDOXIN SUPERFAMILY PROTEIN"/>
    <property type="match status" value="1"/>
</dbReference>
<dbReference type="AlphaFoldDB" id="A0A2A4XCB1"/>
<proteinExistence type="predicted"/>
<evidence type="ECO:0000313" key="7">
    <source>
        <dbReference type="Proteomes" id="UP000218767"/>
    </source>
</evidence>
<feature type="region of interest" description="Disordered" evidence="3">
    <location>
        <begin position="369"/>
        <end position="396"/>
    </location>
</feature>
<dbReference type="InterPro" id="IPR002355">
    <property type="entry name" value="Cu_oxidase_Cu_BS"/>
</dbReference>
<dbReference type="Proteomes" id="UP000218767">
    <property type="component" value="Unassembled WGS sequence"/>
</dbReference>
<feature type="domain" description="Plastocyanin-like" evidence="4">
    <location>
        <begin position="402"/>
        <end position="509"/>
    </location>
</feature>
<dbReference type="InterPro" id="IPR008972">
    <property type="entry name" value="Cupredoxin"/>
</dbReference>
<protein>
    <submittedName>
        <fullName evidence="6">Oxidase</fullName>
    </submittedName>
</protein>
<sequence length="510" mass="56773">MLTRRRAIKSLGVGLSVAGLGLSPWLRAQHNAISQQPLSIPSLDSGTFSAGINKFDLNLQRGKHSFLPGLSTETLGINGNYLGPTLRFKRNQKVALQVSNKIGEPSSLHWHGFHLPPTEDGGPHQEIAANQVWNPSFDVVQFAGTYWYHSHVMHNAGSQVYQGLAGMIIVEDEEQDVPLPTNYGVDDIPVILQDRRFGDDGSLLYMNRYEDQVMGMQGDTIVVNGTVNPVITTATRLLRLRLLNASNARTYNLGFSDNREFYQVASDGGFLESPVPLTRLTLAVAERAEILVEFDPFDEATLINIALPPAFPDFPGAMSEMMRELNTQAFDILHFRAQSTLQDNGELPTQLADIYRLPEAAATNTRSFRLGMGNGMRSGDDAGPGRGARNGRGGGFGGGQFSINGRLMAENYINERIEFNTTEIWELTNTSPMMHPFHVHNGQFQILDRDGSPPPDNEMGWKDTVQVRPGQLVRIVMRFTDFRDEENPYMYHCHILEHEDRGMMGQFLVV</sequence>
<dbReference type="InterPro" id="IPR045087">
    <property type="entry name" value="Cu-oxidase_fam"/>
</dbReference>
<dbReference type="Pfam" id="PF07732">
    <property type="entry name" value="Cu-oxidase_3"/>
    <property type="match status" value="1"/>
</dbReference>
<feature type="domain" description="Plastocyanin-like" evidence="5">
    <location>
        <begin position="60"/>
        <end position="174"/>
    </location>
</feature>
<evidence type="ECO:0000259" key="5">
    <source>
        <dbReference type="Pfam" id="PF07732"/>
    </source>
</evidence>
<keyword evidence="1" id="KW-0479">Metal-binding</keyword>
<comment type="caution">
    <text evidence="6">The sequence shown here is derived from an EMBL/GenBank/DDBJ whole genome shotgun (WGS) entry which is preliminary data.</text>
</comment>
<dbReference type="InterPro" id="IPR011706">
    <property type="entry name" value="Cu-oxidase_C"/>
</dbReference>
<dbReference type="SUPFAM" id="SSF49503">
    <property type="entry name" value="Cupredoxins"/>
    <property type="match status" value="3"/>
</dbReference>
<dbReference type="CDD" id="cd04232">
    <property type="entry name" value="CuRO_1_CueO_FtsP"/>
    <property type="match status" value="1"/>
</dbReference>
<evidence type="ECO:0000256" key="3">
    <source>
        <dbReference type="SAM" id="MobiDB-lite"/>
    </source>
</evidence>